<feature type="compositionally biased region" description="Low complexity" evidence="1">
    <location>
        <begin position="165"/>
        <end position="174"/>
    </location>
</feature>
<feature type="region of interest" description="Disordered" evidence="1">
    <location>
        <begin position="34"/>
        <end position="229"/>
    </location>
</feature>
<evidence type="ECO:0000313" key="3">
    <source>
        <dbReference type="Proteomes" id="UP000183615"/>
    </source>
</evidence>
<evidence type="ECO:0008006" key="4">
    <source>
        <dbReference type="Google" id="ProtNLM"/>
    </source>
</evidence>
<dbReference type="Proteomes" id="UP000183615">
    <property type="component" value="Unassembled WGS sequence"/>
</dbReference>
<protein>
    <recommendedName>
        <fullName evidence="4">Zinc ribbon domain-containing protein</fullName>
    </recommendedName>
</protein>
<sequence>MGFFKKKEEKKKFDYSEDTKELFAERDAFYSEMRQRMGGEASNPEVAKDSNLETSSKKEDLEDLLGGGDFNPYVNKEEGGMPEQTNVPAAAPPAPSSSSAFSCQSCGKEFQEKWGKCPSCGGEMKKAAAPEAAPEPAPAFTPVAPETSTPPSDLSSGDPLDDLLGDFGSGTTDSSSDDTDDTDDTDDIPDSNIRNSGDDLGTDFGTSRSNHSNRKIRKVKRVKRPRKKL</sequence>
<feature type="compositionally biased region" description="Basic residues" evidence="1">
    <location>
        <begin position="211"/>
        <end position="229"/>
    </location>
</feature>
<feature type="compositionally biased region" description="Acidic residues" evidence="1">
    <location>
        <begin position="175"/>
        <end position="189"/>
    </location>
</feature>
<evidence type="ECO:0000256" key="1">
    <source>
        <dbReference type="SAM" id="MobiDB-lite"/>
    </source>
</evidence>
<reference evidence="2 3" key="1">
    <citation type="submission" date="2016-08" db="EMBL/GenBank/DDBJ databases">
        <title>New Insights into Marine Group III Euryarchaeota, from dark to light.</title>
        <authorList>
            <person name="Haro-Moreno J.M."/>
            <person name="Rodriguez-Valera F."/>
            <person name="Lopez-Garcia P."/>
            <person name="Moreira D."/>
            <person name="Martin-Cuadrado A.B."/>
        </authorList>
    </citation>
    <scope>NUCLEOTIDE SEQUENCE [LARGE SCALE GENOMIC DNA]</scope>
    <source>
        <strain evidence="2">CG-Epi2</strain>
    </source>
</reference>
<feature type="compositionally biased region" description="Low complexity" evidence="1">
    <location>
        <begin position="140"/>
        <end position="158"/>
    </location>
</feature>
<accession>A0A1J5TPV8</accession>
<name>A0A1J5TPV8_9ARCH</name>
<comment type="caution">
    <text evidence="2">The sequence shown here is derived from an EMBL/GenBank/DDBJ whole genome shotgun (WGS) entry which is preliminary data.</text>
</comment>
<dbReference type="AlphaFoldDB" id="A0A1J5TPV8"/>
<dbReference type="EMBL" id="MIYZ01000003">
    <property type="protein sequence ID" value="OIR22961.1"/>
    <property type="molecule type" value="Genomic_DNA"/>
</dbReference>
<evidence type="ECO:0000313" key="2">
    <source>
        <dbReference type="EMBL" id="OIR22961.1"/>
    </source>
</evidence>
<proteinExistence type="predicted"/>
<feature type="compositionally biased region" description="Basic and acidic residues" evidence="1">
    <location>
        <begin position="46"/>
        <end position="60"/>
    </location>
</feature>
<gene>
    <name evidence="2" type="ORF">BET99_03140</name>
</gene>
<organism evidence="2 3">
    <name type="scientific">Marine Group III euryarchaeote CG-Epi2</name>
    <dbReference type="NCBI Taxonomy" id="1888996"/>
    <lineage>
        <taxon>Archaea</taxon>
        <taxon>Methanobacteriati</taxon>
        <taxon>Thermoplasmatota</taxon>
        <taxon>Thermoplasmata</taxon>
        <taxon>Candidatus Thermoprofundales</taxon>
    </lineage>
</organism>